<keyword evidence="4" id="KW-0560">Oxidoreductase</keyword>
<dbReference type="SUPFAM" id="SSF51905">
    <property type="entry name" value="FAD/NAD(P)-binding domain"/>
    <property type="match status" value="1"/>
</dbReference>
<dbReference type="GO" id="GO:0016709">
    <property type="term" value="F:oxidoreductase activity, acting on paired donors, with incorporation or reduction of molecular oxygen, NAD(P)H as one donor, and incorporation of one atom of oxygen"/>
    <property type="evidence" value="ECO:0007669"/>
    <property type="project" value="UniProtKB-ARBA"/>
</dbReference>
<dbReference type="Gene3D" id="3.30.70.2450">
    <property type="match status" value="1"/>
</dbReference>
<name>A0AAD5RII3_9PEZI</name>
<reference evidence="6" key="1">
    <citation type="submission" date="2022-07" db="EMBL/GenBank/DDBJ databases">
        <title>Draft genome sequence of Zalerion maritima ATCC 34329, a (micro)plastics degrading marine fungus.</title>
        <authorList>
            <person name="Paco A."/>
            <person name="Goncalves M.F.M."/>
            <person name="Rocha-Santos T.A.P."/>
            <person name="Alves A."/>
        </authorList>
    </citation>
    <scope>NUCLEOTIDE SEQUENCE</scope>
    <source>
        <strain evidence="6">ATCC 34329</strain>
    </source>
</reference>
<dbReference type="PANTHER" id="PTHR43004:SF19">
    <property type="entry name" value="BINDING MONOOXYGENASE, PUTATIVE (JCVI)-RELATED"/>
    <property type="match status" value="1"/>
</dbReference>
<evidence type="ECO:0000256" key="1">
    <source>
        <dbReference type="ARBA" id="ARBA00001974"/>
    </source>
</evidence>
<proteinExistence type="predicted"/>
<gene>
    <name evidence="6" type="ORF">MKZ38_007376</name>
</gene>
<dbReference type="EMBL" id="JAKWBI020000473">
    <property type="protein sequence ID" value="KAJ2894626.1"/>
    <property type="molecule type" value="Genomic_DNA"/>
</dbReference>
<protein>
    <submittedName>
        <fullName evidence="6">FAD-dependent monooxygenase</fullName>
    </submittedName>
</protein>
<dbReference type="GO" id="GO:0071949">
    <property type="term" value="F:FAD binding"/>
    <property type="evidence" value="ECO:0007669"/>
    <property type="project" value="InterPro"/>
</dbReference>
<dbReference type="InterPro" id="IPR002938">
    <property type="entry name" value="FAD-bd"/>
</dbReference>
<feature type="domain" description="FAD-binding" evidence="5">
    <location>
        <begin position="18"/>
        <end position="366"/>
    </location>
</feature>
<keyword evidence="2" id="KW-0285">Flavoprotein</keyword>
<evidence type="ECO:0000313" key="6">
    <source>
        <dbReference type="EMBL" id="KAJ2894626.1"/>
    </source>
</evidence>
<dbReference type="PANTHER" id="PTHR43004">
    <property type="entry name" value="TRK SYSTEM POTASSIUM UPTAKE PROTEIN"/>
    <property type="match status" value="1"/>
</dbReference>
<dbReference type="Proteomes" id="UP001201980">
    <property type="component" value="Unassembled WGS sequence"/>
</dbReference>
<keyword evidence="7" id="KW-1185">Reference proteome</keyword>
<dbReference type="InterPro" id="IPR036188">
    <property type="entry name" value="FAD/NAD-bd_sf"/>
</dbReference>
<evidence type="ECO:0000313" key="7">
    <source>
        <dbReference type="Proteomes" id="UP001201980"/>
    </source>
</evidence>
<keyword evidence="6" id="KW-0503">Monooxygenase</keyword>
<keyword evidence="3" id="KW-0274">FAD</keyword>
<evidence type="ECO:0000259" key="5">
    <source>
        <dbReference type="Pfam" id="PF01494"/>
    </source>
</evidence>
<evidence type="ECO:0000256" key="2">
    <source>
        <dbReference type="ARBA" id="ARBA00022630"/>
    </source>
</evidence>
<organism evidence="6 7">
    <name type="scientific">Zalerion maritima</name>
    <dbReference type="NCBI Taxonomy" id="339359"/>
    <lineage>
        <taxon>Eukaryota</taxon>
        <taxon>Fungi</taxon>
        <taxon>Dikarya</taxon>
        <taxon>Ascomycota</taxon>
        <taxon>Pezizomycotina</taxon>
        <taxon>Sordariomycetes</taxon>
        <taxon>Lulworthiomycetidae</taxon>
        <taxon>Lulworthiales</taxon>
        <taxon>Lulworthiaceae</taxon>
        <taxon>Zalerion</taxon>
    </lineage>
</organism>
<evidence type="ECO:0000256" key="3">
    <source>
        <dbReference type="ARBA" id="ARBA00022827"/>
    </source>
</evidence>
<comment type="cofactor">
    <cofactor evidence="1">
        <name>FAD</name>
        <dbReference type="ChEBI" id="CHEBI:57692"/>
    </cofactor>
</comment>
<comment type="caution">
    <text evidence="6">The sequence shown here is derived from an EMBL/GenBank/DDBJ whole genome shotgun (WGS) entry which is preliminary data.</text>
</comment>
<sequence length="436" mass="48001">MTTAAKSNIGPSKAERDEVLIVGAGPNGLLLALLLTAHNIPVRLVDRATGPDTRPRATHYGSPAIKELQRAGVFDKLCARGFAAKDVTWRRPDGSPLARMNMSASEKGYQWPLMCLPVGDLVGILLAKLEERGGDLVSIHWGCNVVALGEDDDGQGGWVTASVDRGNTSTTQTFKAHYIVGTDGSSSTVRRLLNLSYNGHTWPVQLVATNVIYPFDDYGWTDSNFVIDRGDWYMAACISRDRSLWRVTYGEISGLSEDEIRKRQPEKFKKMLPGNPPESAYTLMHLAPYRIHQRRAPTFRLGHFLLAGDAAHVNNPFGGLGLTSGIVDTGNLADALAGVIRGVADESILDRYAEVRARAFDEVVDKVSSDNLARISQQDADEALSSDWLIKLLPVNEKNEYVGENVKVADGLHEKLWDIQHDFTQYYRKPLPPAAY</sequence>
<dbReference type="AlphaFoldDB" id="A0AAD5RII3"/>
<dbReference type="PRINTS" id="PR00420">
    <property type="entry name" value="RNGMNOXGNASE"/>
</dbReference>
<accession>A0AAD5RII3</accession>
<dbReference type="InterPro" id="IPR050641">
    <property type="entry name" value="RIFMO-like"/>
</dbReference>
<dbReference type="Pfam" id="PF01494">
    <property type="entry name" value="FAD_binding_3"/>
    <property type="match status" value="1"/>
</dbReference>
<evidence type="ECO:0000256" key="4">
    <source>
        <dbReference type="ARBA" id="ARBA00023002"/>
    </source>
</evidence>
<dbReference type="Gene3D" id="3.50.50.60">
    <property type="entry name" value="FAD/NAD(P)-binding domain"/>
    <property type="match status" value="1"/>
</dbReference>